<accession>A0A6A6PFQ7</accession>
<evidence type="ECO:0000313" key="1">
    <source>
        <dbReference type="EMBL" id="KAF2478808.1"/>
    </source>
</evidence>
<dbReference type="OrthoDB" id="3818343at2759"/>
<dbReference type="AlphaFoldDB" id="A0A6A6PFQ7"/>
<dbReference type="Proteomes" id="UP000799767">
    <property type="component" value="Unassembled WGS sequence"/>
</dbReference>
<proteinExistence type="predicted"/>
<evidence type="ECO:0008006" key="3">
    <source>
        <dbReference type="Google" id="ProtNLM"/>
    </source>
</evidence>
<gene>
    <name evidence="1" type="ORF">BDY17DRAFT_59621</name>
</gene>
<protein>
    <recommendedName>
        <fullName evidence="3">F-box domain-containing protein</fullName>
    </recommendedName>
</protein>
<name>A0A6A6PFQ7_9PEZI</name>
<keyword evidence="2" id="KW-1185">Reference proteome</keyword>
<dbReference type="EMBL" id="MU001643">
    <property type="protein sequence ID" value="KAF2478808.1"/>
    <property type="molecule type" value="Genomic_DNA"/>
</dbReference>
<dbReference type="GeneID" id="54479540"/>
<dbReference type="RefSeq" id="XP_033585378.1">
    <property type="nucleotide sequence ID" value="XM_033738538.1"/>
</dbReference>
<evidence type="ECO:0000313" key="2">
    <source>
        <dbReference type="Proteomes" id="UP000799767"/>
    </source>
</evidence>
<sequence length="300" mass="34206">MSSSALLALPLELRDLIFTHATSEDPYNAHAVRDSTAYRIKRIPIGTSARWQWQAHHTAHPAIPEYLCLSLTSRQLQGEIARFLTRPDRVPDEDDSAKLSILLEYPKLFTTWTRLPLPPDKTTTIEITLRVNHIFHPAYMSHGAQNALLSAVSDTLKKYIYHGPHLSRPSALRSPLHLELVRITVTPLGGELDENYGHRFVEQQIETLFVNFVAVLKRFCRSGLPWGWIDAFEVRMEGGKEGGWERVPVTSNLWDEEDFMLFQHGGYNCECILFHFVLLILREKADVLDRGFGGYDGRSA</sequence>
<reference evidence="1" key="1">
    <citation type="journal article" date="2020" name="Stud. Mycol.">
        <title>101 Dothideomycetes genomes: a test case for predicting lifestyles and emergence of pathogens.</title>
        <authorList>
            <person name="Haridas S."/>
            <person name="Albert R."/>
            <person name="Binder M."/>
            <person name="Bloem J."/>
            <person name="Labutti K."/>
            <person name="Salamov A."/>
            <person name="Andreopoulos B."/>
            <person name="Baker S."/>
            <person name="Barry K."/>
            <person name="Bills G."/>
            <person name="Bluhm B."/>
            <person name="Cannon C."/>
            <person name="Castanera R."/>
            <person name="Culley D."/>
            <person name="Daum C."/>
            <person name="Ezra D."/>
            <person name="Gonzalez J."/>
            <person name="Henrissat B."/>
            <person name="Kuo A."/>
            <person name="Liang C."/>
            <person name="Lipzen A."/>
            <person name="Lutzoni F."/>
            <person name="Magnuson J."/>
            <person name="Mondo S."/>
            <person name="Nolan M."/>
            <person name="Ohm R."/>
            <person name="Pangilinan J."/>
            <person name="Park H.-J."/>
            <person name="Ramirez L."/>
            <person name="Alfaro M."/>
            <person name="Sun H."/>
            <person name="Tritt A."/>
            <person name="Yoshinaga Y."/>
            <person name="Zwiers L.-H."/>
            <person name="Turgeon B."/>
            <person name="Goodwin S."/>
            <person name="Spatafora J."/>
            <person name="Crous P."/>
            <person name="Grigoriev I."/>
        </authorList>
    </citation>
    <scope>NUCLEOTIDE SEQUENCE</scope>
    <source>
        <strain evidence="1">CBS 113389</strain>
    </source>
</reference>
<organism evidence="1 2">
    <name type="scientific">Neohortaea acidophila</name>
    <dbReference type="NCBI Taxonomy" id="245834"/>
    <lineage>
        <taxon>Eukaryota</taxon>
        <taxon>Fungi</taxon>
        <taxon>Dikarya</taxon>
        <taxon>Ascomycota</taxon>
        <taxon>Pezizomycotina</taxon>
        <taxon>Dothideomycetes</taxon>
        <taxon>Dothideomycetidae</taxon>
        <taxon>Mycosphaerellales</taxon>
        <taxon>Teratosphaeriaceae</taxon>
        <taxon>Neohortaea</taxon>
    </lineage>
</organism>